<dbReference type="SUPFAM" id="SSF159245">
    <property type="entry name" value="AttH-like"/>
    <property type="match status" value="1"/>
</dbReference>
<dbReference type="Proteomes" id="UP000654913">
    <property type="component" value="Chromosome 5"/>
</dbReference>
<reference evidence="2" key="2">
    <citation type="submission" date="2021-02" db="EMBL/GenBank/DDBJ databases">
        <title>Aspergillus puulaauensis MK2 genome sequence.</title>
        <authorList>
            <person name="Futagami T."/>
            <person name="Mori K."/>
            <person name="Kadooka C."/>
            <person name="Tanaka T."/>
        </authorList>
    </citation>
    <scope>NUCLEOTIDE SEQUENCE</scope>
    <source>
        <strain evidence="2">MK2</strain>
    </source>
</reference>
<dbReference type="AlphaFoldDB" id="A0A7R7XSW4"/>
<dbReference type="EMBL" id="AP024447">
    <property type="protein sequence ID" value="BCS26263.1"/>
    <property type="molecule type" value="Genomic_DNA"/>
</dbReference>
<dbReference type="Pfam" id="PF17186">
    <property type="entry name" value="Lipocalin_9"/>
    <property type="match status" value="1"/>
</dbReference>
<dbReference type="InterPro" id="IPR023374">
    <property type="entry name" value="AttH-like_dom_sf"/>
</dbReference>
<feature type="signal peptide" evidence="1">
    <location>
        <begin position="1"/>
        <end position="17"/>
    </location>
</feature>
<feature type="chain" id="PRO_5030892931" description="Kievitone hydratase" evidence="1">
    <location>
        <begin position="18"/>
        <end position="355"/>
    </location>
</feature>
<evidence type="ECO:0008006" key="4">
    <source>
        <dbReference type="Google" id="ProtNLM"/>
    </source>
</evidence>
<evidence type="ECO:0000256" key="1">
    <source>
        <dbReference type="SAM" id="SignalP"/>
    </source>
</evidence>
<protein>
    <recommendedName>
        <fullName evidence="4">Kievitone hydratase</fullName>
    </recommendedName>
</protein>
<dbReference type="GeneID" id="64976268"/>
<dbReference type="OrthoDB" id="5295747at2759"/>
<keyword evidence="1" id="KW-0732">Signal</keyword>
<evidence type="ECO:0000313" key="2">
    <source>
        <dbReference type="EMBL" id="BCS26263.1"/>
    </source>
</evidence>
<keyword evidence="3" id="KW-1185">Reference proteome</keyword>
<dbReference type="PANTHER" id="PTHR40617:SF1">
    <property type="entry name" value="ATTH DOMAIN-CONTAINING PROTEIN-RELATED"/>
    <property type="match status" value="1"/>
</dbReference>
<reference evidence="2" key="1">
    <citation type="submission" date="2021-01" db="EMBL/GenBank/DDBJ databases">
        <authorList>
            <consortium name="Aspergillus puulaauensis MK2 genome sequencing consortium"/>
            <person name="Kazuki M."/>
            <person name="Futagami T."/>
        </authorList>
    </citation>
    <scope>NUCLEOTIDE SEQUENCE</scope>
    <source>
        <strain evidence="2">MK2</strain>
    </source>
</reference>
<accession>A0A7R7XSW4</accession>
<dbReference type="InterPro" id="IPR053112">
    <property type="entry name" value="Fungal_Dehydratase/Hydratase"/>
</dbReference>
<sequence>MDLTLWCLLLCVARSLGYNFIPIDTQAIVDPRIPVIYDVSASQALPYAEAAISGFWASSFLTASDGSQYFLVSGLLASQSVSAYGASLLDLTTLQRNAYFGPASFSNSNLERFNFTTQDYEFSGLPPNNLDMKLRSNTNNVHFDVTVHATSPAFYYCGIGAYNYVNDTMYNWAFPASKTSGSIFTSSSGNAALERIDINPSASLTWYDRAWGAAELRNGNSTFFNLYFDNSDLILWTLLVDSYDPPVVSRSSNIRARGQNWHQLVPVDLFEMGTGDATWTSPRTGLQYPQEWRVGIEGRGELVIKSVVGDQEFAAEGAHGAGGAIYIGFATFEGVFDGESVTGFGGVELRMTALV</sequence>
<dbReference type="RefSeq" id="XP_041558457.1">
    <property type="nucleotide sequence ID" value="XM_041706031.1"/>
</dbReference>
<dbReference type="KEGG" id="apuu:APUU_50974A"/>
<gene>
    <name evidence="2" type="ORF">APUU_50974A</name>
</gene>
<name>A0A7R7XSW4_9EURO</name>
<dbReference type="Gene3D" id="2.40.370.10">
    <property type="entry name" value="AttH-like domain"/>
    <property type="match status" value="1"/>
</dbReference>
<evidence type="ECO:0000313" key="3">
    <source>
        <dbReference type="Proteomes" id="UP000654913"/>
    </source>
</evidence>
<dbReference type="PANTHER" id="PTHR40617">
    <property type="entry name" value="TERPENE CYCLASE ASQC"/>
    <property type="match status" value="1"/>
</dbReference>
<proteinExistence type="predicted"/>
<organism evidence="2 3">
    <name type="scientific">Aspergillus puulaauensis</name>
    <dbReference type="NCBI Taxonomy" id="1220207"/>
    <lineage>
        <taxon>Eukaryota</taxon>
        <taxon>Fungi</taxon>
        <taxon>Dikarya</taxon>
        <taxon>Ascomycota</taxon>
        <taxon>Pezizomycotina</taxon>
        <taxon>Eurotiomycetes</taxon>
        <taxon>Eurotiomycetidae</taxon>
        <taxon>Eurotiales</taxon>
        <taxon>Aspergillaceae</taxon>
        <taxon>Aspergillus</taxon>
    </lineage>
</organism>